<keyword evidence="1" id="KW-0812">Transmembrane</keyword>
<dbReference type="HOGENOM" id="CLU_2584006_0_0_7"/>
<dbReference type="RefSeq" id="WP_012765620.1">
    <property type="nucleotide sequence ID" value="NC_012881.1"/>
</dbReference>
<evidence type="ECO:0000313" key="3">
    <source>
        <dbReference type="Proteomes" id="UP000002601"/>
    </source>
</evidence>
<dbReference type="Proteomes" id="UP000002601">
    <property type="component" value="Chromosome"/>
</dbReference>
<keyword evidence="1" id="KW-0472">Membrane</keyword>
<organism evidence="2 3">
    <name type="scientific">Maridesulfovibrio salexigens (strain ATCC 14822 / DSM 2638 / NCIMB 8403 / VKM B-1763)</name>
    <name type="common">Desulfovibrio salexigens</name>
    <dbReference type="NCBI Taxonomy" id="526222"/>
    <lineage>
        <taxon>Bacteria</taxon>
        <taxon>Pseudomonadati</taxon>
        <taxon>Thermodesulfobacteriota</taxon>
        <taxon>Desulfovibrionia</taxon>
        <taxon>Desulfovibrionales</taxon>
        <taxon>Desulfovibrionaceae</taxon>
        <taxon>Maridesulfovibrio</taxon>
    </lineage>
</organism>
<name>C6BUV7_MARSD</name>
<dbReference type="OrthoDB" id="5458737at2"/>
<keyword evidence="1" id="KW-1133">Transmembrane helix</keyword>
<keyword evidence="3" id="KW-1185">Reference proteome</keyword>
<feature type="transmembrane region" description="Helical" evidence="1">
    <location>
        <begin position="26"/>
        <end position="47"/>
    </location>
</feature>
<dbReference type="AlphaFoldDB" id="C6BUV7"/>
<gene>
    <name evidence="2" type="ordered locus">Desal_0022</name>
</gene>
<protein>
    <submittedName>
        <fullName evidence="2">Uncharacterized protein</fullName>
    </submittedName>
</protein>
<evidence type="ECO:0000256" key="1">
    <source>
        <dbReference type="SAM" id="Phobius"/>
    </source>
</evidence>
<accession>C6BUV7</accession>
<evidence type="ECO:0000313" key="2">
    <source>
        <dbReference type="EMBL" id="ACS78094.1"/>
    </source>
</evidence>
<sequence>MYAIGTIKAWAATRAARNGGEVNHSIHAVLTIATLGLWLPVWTVAAIRETNRAKMRSSLVDLRHIERLEISPEYRRQLARMSR</sequence>
<dbReference type="EMBL" id="CP001649">
    <property type="protein sequence ID" value="ACS78094.1"/>
    <property type="molecule type" value="Genomic_DNA"/>
</dbReference>
<dbReference type="KEGG" id="dsa:Desal_0022"/>
<proteinExistence type="predicted"/>
<reference evidence="2 3" key="1">
    <citation type="submission" date="2009-06" db="EMBL/GenBank/DDBJ databases">
        <title>Complete sequence of Desulfovibrio salexigens DSM 2638.</title>
        <authorList>
            <consortium name="US DOE Joint Genome Institute"/>
            <person name="Lucas S."/>
            <person name="Copeland A."/>
            <person name="Lapidus A."/>
            <person name="Glavina del Rio T."/>
            <person name="Tice H."/>
            <person name="Bruce D."/>
            <person name="Goodwin L."/>
            <person name="Pitluck S."/>
            <person name="Munk A.C."/>
            <person name="Brettin T."/>
            <person name="Detter J.C."/>
            <person name="Han C."/>
            <person name="Tapia R."/>
            <person name="Larimer F."/>
            <person name="Land M."/>
            <person name="Hauser L."/>
            <person name="Kyrpides N."/>
            <person name="Anderson I."/>
            <person name="Wall J.D."/>
            <person name="Arkin A.P."/>
            <person name="Dehal P."/>
            <person name="Chivian D."/>
            <person name="Giles B."/>
            <person name="Hazen T.C."/>
        </authorList>
    </citation>
    <scope>NUCLEOTIDE SEQUENCE [LARGE SCALE GENOMIC DNA]</scope>
    <source>
        <strain evidence="3">ATCC 14822 / DSM 2638 / NCIMB 8403 / VKM B-1763</strain>
    </source>
</reference>